<feature type="compositionally biased region" description="Basic residues" evidence="3">
    <location>
        <begin position="78"/>
        <end position="89"/>
    </location>
</feature>
<reference evidence="4 5" key="1">
    <citation type="journal article" date="2018" name="BMC Genomics">
        <title>The genome of Naegleria lovaniensis, the basis for a comparative approach to unravel pathogenicity factors of the human pathogenic amoeba N. fowleri.</title>
        <authorList>
            <person name="Liechti N."/>
            <person name="Schurch N."/>
            <person name="Bruggmann R."/>
            <person name="Wittwer M."/>
        </authorList>
    </citation>
    <scope>NUCLEOTIDE SEQUENCE [LARGE SCALE GENOMIC DNA]</scope>
    <source>
        <strain evidence="4 5">ATCC 30569</strain>
    </source>
</reference>
<comment type="caution">
    <text evidence="4">The sequence shown here is derived from an EMBL/GenBank/DDBJ whole genome shotgun (WGS) entry which is preliminary data.</text>
</comment>
<organism evidence="4 5">
    <name type="scientific">Naegleria lovaniensis</name>
    <name type="common">Amoeba</name>
    <dbReference type="NCBI Taxonomy" id="51637"/>
    <lineage>
        <taxon>Eukaryota</taxon>
        <taxon>Discoba</taxon>
        <taxon>Heterolobosea</taxon>
        <taxon>Tetramitia</taxon>
        <taxon>Eutetramitia</taxon>
        <taxon>Vahlkampfiidae</taxon>
        <taxon>Naegleria</taxon>
    </lineage>
</organism>
<feature type="compositionally biased region" description="Low complexity" evidence="3">
    <location>
        <begin position="136"/>
        <end position="150"/>
    </location>
</feature>
<protein>
    <recommendedName>
        <fullName evidence="6">Ras family small GTPase</fullName>
    </recommendedName>
</protein>
<dbReference type="InterPro" id="IPR020849">
    <property type="entry name" value="Small_GTPase_Ras-type"/>
</dbReference>
<evidence type="ECO:0008006" key="6">
    <source>
        <dbReference type="Google" id="ProtNLM"/>
    </source>
</evidence>
<dbReference type="Gene3D" id="3.40.50.300">
    <property type="entry name" value="P-loop containing nucleotide triphosphate hydrolases"/>
    <property type="match status" value="1"/>
</dbReference>
<dbReference type="GO" id="GO:0003924">
    <property type="term" value="F:GTPase activity"/>
    <property type="evidence" value="ECO:0007669"/>
    <property type="project" value="InterPro"/>
</dbReference>
<keyword evidence="1" id="KW-0547">Nucleotide-binding</keyword>
<dbReference type="GO" id="GO:0007165">
    <property type="term" value="P:signal transduction"/>
    <property type="evidence" value="ECO:0007669"/>
    <property type="project" value="InterPro"/>
</dbReference>
<dbReference type="SMART" id="SM00173">
    <property type="entry name" value="RAS"/>
    <property type="match status" value="1"/>
</dbReference>
<dbReference type="InterPro" id="IPR027417">
    <property type="entry name" value="P-loop_NTPase"/>
</dbReference>
<dbReference type="InterPro" id="IPR001806">
    <property type="entry name" value="Small_GTPase"/>
</dbReference>
<dbReference type="RefSeq" id="XP_044553329.1">
    <property type="nucleotide sequence ID" value="XM_044689823.1"/>
</dbReference>
<dbReference type="AlphaFoldDB" id="A0AA88KUP7"/>
<feature type="region of interest" description="Disordered" evidence="3">
    <location>
        <begin position="78"/>
        <end position="186"/>
    </location>
</feature>
<dbReference type="CDD" id="cd00882">
    <property type="entry name" value="Ras_like_GTPase"/>
    <property type="match status" value="1"/>
</dbReference>
<accession>A0AA88KUP7</accession>
<keyword evidence="5" id="KW-1185">Reference proteome</keyword>
<feature type="compositionally biased region" description="Polar residues" evidence="3">
    <location>
        <begin position="156"/>
        <end position="179"/>
    </location>
</feature>
<evidence type="ECO:0000256" key="2">
    <source>
        <dbReference type="ARBA" id="ARBA00023134"/>
    </source>
</evidence>
<dbReference type="GeneID" id="68106350"/>
<dbReference type="Pfam" id="PF00071">
    <property type="entry name" value="Ras"/>
    <property type="match status" value="1"/>
</dbReference>
<dbReference type="PROSITE" id="PS51419">
    <property type="entry name" value="RAB"/>
    <property type="match status" value="1"/>
</dbReference>
<feature type="compositionally biased region" description="Polar residues" evidence="3">
    <location>
        <begin position="90"/>
        <end position="135"/>
    </location>
</feature>
<proteinExistence type="predicted"/>
<evidence type="ECO:0000256" key="1">
    <source>
        <dbReference type="ARBA" id="ARBA00022741"/>
    </source>
</evidence>
<dbReference type="PANTHER" id="PTHR24070">
    <property type="entry name" value="RAS, DI-RAS, AND RHEB FAMILY MEMBERS OF SMALL GTPASE SUPERFAMILY"/>
    <property type="match status" value="1"/>
</dbReference>
<evidence type="ECO:0000256" key="3">
    <source>
        <dbReference type="SAM" id="MobiDB-lite"/>
    </source>
</evidence>
<name>A0AA88KUP7_NAELO</name>
<dbReference type="GO" id="GO:0016020">
    <property type="term" value="C:membrane"/>
    <property type="evidence" value="ECO:0007669"/>
    <property type="project" value="InterPro"/>
</dbReference>
<evidence type="ECO:0000313" key="5">
    <source>
        <dbReference type="Proteomes" id="UP000816034"/>
    </source>
</evidence>
<dbReference type="Proteomes" id="UP000816034">
    <property type="component" value="Unassembled WGS sequence"/>
</dbReference>
<dbReference type="PRINTS" id="PR00449">
    <property type="entry name" value="RASTRNSFRMNG"/>
</dbReference>
<dbReference type="GO" id="GO:0005525">
    <property type="term" value="F:GTP binding"/>
    <property type="evidence" value="ECO:0007669"/>
    <property type="project" value="UniProtKB-KW"/>
</dbReference>
<sequence length="444" mass="51497">MTNEDTHKIVLTDIRKFILELRKGDVMAPIQYHLLLEQDYFHRSAVKEANNVTDYKALFSKINHAWFVYRTVEVSKKVNKQPAKLRHSRSQSFSNIADSGNVNTMISPRTPLSVNINIPQENSNKTPEVSRNSIDSSNSQERSSTSSTSNYLGLPTTDNVTIQTPNKKATTQQSSTPSRVSHRRTYSSNSTFNYEIMYETFRKSEQQIEDEEYLHNDNFSTENQSRAIHVAIMGSKNVGKSMFMMKFSNRNCDEFFEPKNPEDEFICVDTERYTIDMYDTVGQEISESLIDYNIRHFDLFILLFDLTQVDESLEYVQQVIQHILRKKNYIEISQIPIIICGNKMDALTDTAEHILIKERVDRIIRRNFSSSIVPPIYVEISSMEGTNISNKVLERLIAQQYHACHKFSRVANTIDWNNFIRYVFNFGDSLHFNTSSNKEKCLVM</sequence>
<keyword evidence="2" id="KW-0342">GTP-binding</keyword>
<gene>
    <name evidence="4" type="ORF">C9374_013897</name>
</gene>
<dbReference type="EMBL" id="PYSW02000007">
    <property type="protein sequence ID" value="KAG2389337.1"/>
    <property type="molecule type" value="Genomic_DNA"/>
</dbReference>
<dbReference type="SUPFAM" id="SSF52540">
    <property type="entry name" value="P-loop containing nucleoside triphosphate hydrolases"/>
    <property type="match status" value="1"/>
</dbReference>
<evidence type="ECO:0000313" key="4">
    <source>
        <dbReference type="EMBL" id="KAG2389337.1"/>
    </source>
</evidence>